<dbReference type="PANTHER" id="PTHR43705:SF1">
    <property type="entry name" value="HYDROXYACYLGLUTATHIONE HYDROLASE GLOB"/>
    <property type="match status" value="1"/>
</dbReference>
<evidence type="ECO:0000256" key="5">
    <source>
        <dbReference type="ARBA" id="ARBA00022801"/>
    </source>
</evidence>
<dbReference type="InterPro" id="IPR050110">
    <property type="entry name" value="Glyoxalase_II_hydrolase"/>
</dbReference>
<dbReference type="PANTHER" id="PTHR43705">
    <property type="entry name" value="HYDROXYACYLGLUTATHIONE HYDROLASE"/>
    <property type="match status" value="1"/>
</dbReference>
<feature type="binding site" evidence="7">
    <location>
        <position position="178"/>
    </location>
    <ligand>
        <name>Zn(2+)</name>
        <dbReference type="ChEBI" id="CHEBI:29105"/>
        <label>2</label>
    </ligand>
</feature>
<organism evidence="9 10">
    <name type="scientific">Aquisalinus flavus</name>
    <dbReference type="NCBI Taxonomy" id="1526572"/>
    <lineage>
        <taxon>Bacteria</taxon>
        <taxon>Pseudomonadati</taxon>
        <taxon>Pseudomonadota</taxon>
        <taxon>Alphaproteobacteria</taxon>
        <taxon>Parvularculales</taxon>
        <taxon>Parvularculaceae</taxon>
        <taxon>Aquisalinus</taxon>
    </lineage>
</organism>
<dbReference type="NCBIfam" id="TIGR03413">
    <property type="entry name" value="GSH_gloB"/>
    <property type="match status" value="1"/>
</dbReference>
<feature type="binding site" evidence="7">
    <location>
        <position position="68"/>
    </location>
    <ligand>
        <name>Zn(2+)</name>
        <dbReference type="ChEBI" id="CHEBI:29105"/>
        <label>2</label>
    </ligand>
</feature>
<dbReference type="UniPathway" id="UPA00619">
    <property type="reaction ID" value="UER00676"/>
</dbReference>
<comment type="cofactor">
    <cofactor evidence="7">
        <name>Zn(2+)</name>
        <dbReference type="ChEBI" id="CHEBI:29105"/>
    </cofactor>
    <text evidence="7">Binds 2 Zn(2+) ions per subunit.</text>
</comment>
<evidence type="ECO:0000256" key="7">
    <source>
        <dbReference type="HAMAP-Rule" id="MF_01374"/>
    </source>
</evidence>
<dbReference type="GO" id="GO:0004416">
    <property type="term" value="F:hydroxyacylglutathione hydrolase activity"/>
    <property type="evidence" value="ECO:0007669"/>
    <property type="project" value="UniProtKB-UniRule"/>
</dbReference>
<dbReference type="Pfam" id="PF16123">
    <property type="entry name" value="HAGH_C"/>
    <property type="match status" value="1"/>
</dbReference>
<comment type="similarity">
    <text evidence="3 7">Belongs to the metallo-beta-lactamase superfamily. Glyoxalase II family.</text>
</comment>
<gene>
    <name evidence="7 9" type="primary">gloB</name>
    <name evidence="9" type="ORF">GCM10011342_19170</name>
</gene>
<dbReference type="Gene3D" id="3.60.15.10">
    <property type="entry name" value="Ribonuclease Z/Hydroxyacylglutathione hydrolase-like"/>
    <property type="match status" value="1"/>
</dbReference>
<feature type="binding site" evidence="7">
    <location>
        <position position="63"/>
    </location>
    <ligand>
        <name>Zn(2+)</name>
        <dbReference type="ChEBI" id="CHEBI:29105"/>
        <label>1</label>
    </ligand>
</feature>
<comment type="function">
    <text evidence="7">Thiolesterase that catalyzes the hydrolysis of S-D-lactoyl-glutathione to form glutathione and D-lactic acid.</text>
</comment>
<dbReference type="InterPro" id="IPR017782">
    <property type="entry name" value="Hydroxyacylglutathione_Hdrlase"/>
</dbReference>
<evidence type="ECO:0000256" key="6">
    <source>
        <dbReference type="ARBA" id="ARBA00022833"/>
    </source>
</evidence>
<dbReference type="EC" id="3.1.2.6" evidence="7"/>
<feature type="domain" description="Metallo-beta-lactamase" evidence="8">
    <location>
        <begin position="20"/>
        <end position="178"/>
    </location>
</feature>
<evidence type="ECO:0000259" key="8">
    <source>
        <dbReference type="SMART" id="SM00849"/>
    </source>
</evidence>
<reference evidence="9" key="2">
    <citation type="submission" date="2020-09" db="EMBL/GenBank/DDBJ databases">
        <authorList>
            <person name="Sun Q."/>
            <person name="Zhou Y."/>
        </authorList>
    </citation>
    <scope>NUCLEOTIDE SEQUENCE</scope>
    <source>
        <strain evidence="9">CGMCC 1.12921</strain>
    </source>
</reference>
<comment type="subunit">
    <text evidence="7">Monomer.</text>
</comment>
<evidence type="ECO:0000313" key="10">
    <source>
        <dbReference type="Proteomes" id="UP000613582"/>
    </source>
</evidence>
<keyword evidence="6 7" id="KW-0862">Zinc</keyword>
<dbReference type="PIRSF" id="PIRSF005457">
    <property type="entry name" value="Glx"/>
    <property type="match status" value="1"/>
</dbReference>
<comment type="catalytic activity">
    <reaction evidence="1 7">
        <text>an S-(2-hydroxyacyl)glutathione + H2O = a 2-hydroxy carboxylate + glutathione + H(+)</text>
        <dbReference type="Rhea" id="RHEA:21864"/>
        <dbReference type="ChEBI" id="CHEBI:15377"/>
        <dbReference type="ChEBI" id="CHEBI:15378"/>
        <dbReference type="ChEBI" id="CHEBI:57925"/>
        <dbReference type="ChEBI" id="CHEBI:58896"/>
        <dbReference type="ChEBI" id="CHEBI:71261"/>
        <dbReference type="EC" id="3.1.2.6"/>
    </reaction>
</comment>
<feature type="binding site" evidence="7">
    <location>
        <position position="140"/>
    </location>
    <ligand>
        <name>Zn(2+)</name>
        <dbReference type="ChEBI" id="CHEBI:29105"/>
        <label>2</label>
    </ligand>
</feature>
<keyword evidence="4 7" id="KW-0479">Metal-binding</keyword>
<dbReference type="RefSeq" id="WP_188158634.1">
    <property type="nucleotide sequence ID" value="NZ_BMGH01000001.1"/>
</dbReference>
<sequence>MSFFHQIGGVQISQFPCLSDNYGFLIHDPQTHACAAIDTPDAEAVNVALEERGWQLTDIFNTHWHPDHTGGNGALKERWACTVTGPQAEDGRIPVADRLVNEGDTVRLGGFSGHVIETPGHTRGHIIYHFDSAGIAFVGDTLFALGCGRLFEGTAAVMWPSLKKIRALPAETVVFCAHEYTQSNARFAETIETSNKALMDRIAQIDEKRTRGEPTVPTTIAIERDTNPFLRADMTSLQADIGMGGNDPVDVFGEIRQRKDNF</sequence>
<protein>
    <recommendedName>
        <fullName evidence="7">Hydroxyacylglutathione hydrolase</fullName>
        <ecNumber evidence="7">3.1.2.6</ecNumber>
    </recommendedName>
    <alternativeName>
        <fullName evidence="7">Glyoxalase II</fullName>
        <shortName evidence="7">Glx II</shortName>
    </alternativeName>
</protein>
<proteinExistence type="inferred from homology"/>
<dbReference type="SUPFAM" id="SSF56281">
    <property type="entry name" value="Metallo-hydrolase/oxidoreductase"/>
    <property type="match status" value="1"/>
</dbReference>
<keyword evidence="5 7" id="KW-0378">Hydrolase</keyword>
<feature type="binding site" evidence="7">
    <location>
        <position position="121"/>
    </location>
    <ligand>
        <name>Zn(2+)</name>
        <dbReference type="ChEBI" id="CHEBI:29105"/>
        <label>1</label>
    </ligand>
</feature>
<dbReference type="Proteomes" id="UP000613582">
    <property type="component" value="Unassembled WGS sequence"/>
</dbReference>
<evidence type="ECO:0000256" key="4">
    <source>
        <dbReference type="ARBA" id="ARBA00022723"/>
    </source>
</evidence>
<evidence type="ECO:0000256" key="3">
    <source>
        <dbReference type="ARBA" id="ARBA00006759"/>
    </source>
</evidence>
<evidence type="ECO:0000256" key="1">
    <source>
        <dbReference type="ARBA" id="ARBA00001623"/>
    </source>
</evidence>
<dbReference type="GO" id="GO:0046872">
    <property type="term" value="F:metal ion binding"/>
    <property type="evidence" value="ECO:0007669"/>
    <property type="project" value="UniProtKB-KW"/>
</dbReference>
<dbReference type="HAMAP" id="MF_01374">
    <property type="entry name" value="Glyoxalase_2"/>
    <property type="match status" value="1"/>
</dbReference>
<dbReference type="InterPro" id="IPR036866">
    <property type="entry name" value="RibonucZ/Hydroxyglut_hydro"/>
</dbReference>
<comment type="pathway">
    <text evidence="2 7">Secondary metabolite metabolism; methylglyoxal degradation; (R)-lactate from methylglyoxal: step 2/2.</text>
</comment>
<dbReference type="SMART" id="SM00849">
    <property type="entry name" value="Lactamase_B"/>
    <property type="match status" value="1"/>
</dbReference>
<dbReference type="InterPro" id="IPR001279">
    <property type="entry name" value="Metallo-B-lactamas"/>
</dbReference>
<name>A0A8J2V4M6_9PROT</name>
<dbReference type="AlphaFoldDB" id="A0A8J2V4M6"/>
<dbReference type="CDD" id="cd07723">
    <property type="entry name" value="hydroxyacylglutathione_hydrolase_MBL-fold"/>
    <property type="match status" value="1"/>
</dbReference>
<dbReference type="EMBL" id="BMGH01000001">
    <property type="protein sequence ID" value="GGD10473.1"/>
    <property type="molecule type" value="Genomic_DNA"/>
</dbReference>
<feature type="binding site" evidence="7">
    <location>
        <position position="67"/>
    </location>
    <ligand>
        <name>Zn(2+)</name>
        <dbReference type="ChEBI" id="CHEBI:29105"/>
        <label>2</label>
    </ligand>
</feature>
<dbReference type="InterPro" id="IPR032282">
    <property type="entry name" value="HAGH_C"/>
</dbReference>
<dbReference type="Pfam" id="PF00753">
    <property type="entry name" value="Lactamase_B"/>
    <property type="match status" value="1"/>
</dbReference>
<feature type="binding site" evidence="7">
    <location>
        <position position="65"/>
    </location>
    <ligand>
        <name>Zn(2+)</name>
        <dbReference type="ChEBI" id="CHEBI:29105"/>
        <label>1</label>
    </ligand>
</feature>
<accession>A0A8J2V4M6</accession>
<dbReference type="GO" id="GO:0019243">
    <property type="term" value="P:methylglyoxal catabolic process to D-lactate via S-lactoyl-glutathione"/>
    <property type="evidence" value="ECO:0007669"/>
    <property type="project" value="UniProtKB-UniRule"/>
</dbReference>
<comment type="caution">
    <text evidence="9">The sequence shown here is derived from an EMBL/GenBank/DDBJ whole genome shotgun (WGS) entry which is preliminary data.</text>
</comment>
<dbReference type="InterPro" id="IPR035680">
    <property type="entry name" value="Clx_II_MBL"/>
</dbReference>
<evidence type="ECO:0000313" key="9">
    <source>
        <dbReference type="EMBL" id="GGD10473.1"/>
    </source>
</evidence>
<feature type="binding site" evidence="7">
    <location>
        <position position="140"/>
    </location>
    <ligand>
        <name>Zn(2+)</name>
        <dbReference type="ChEBI" id="CHEBI:29105"/>
        <label>1</label>
    </ligand>
</feature>
<keyword evidence="10" id="KW-1185">Reference proteome</keyword>
<evidence type="ECO:0000256" key="2">
    <source>
        <dbReference type="ARBA" id="ARBA00004963"/>
    </source>
</evidence>
<reference evidence="9" key="1">
    <citation type="journal article" date="2014" name="Int. J. Syst. Evol. Microbiol.">
        <title>Complete genome sequence of Corynebacterium casei LMG S-19264T (=DSM 44701T), isolated from a smear-ripened cheese.</title>
        <authorList>
            <consortium name="US DOE Joint Genome Institute (JGI-PGF)"/>
            <person name="Walter F."/>
            <person name="Albersmeier A."/>
            <person name="Kalinowski J."/>
            <person name="Ruckert C."/>
        </authorList>
    </citation>
    <scope>NUCLEOTIDE SEQUENCE</scope>
    <source>
        <strain evidence="9">CGMCC 1.12921</strain>
    </source>
</reference>